<keyword evidence="1" id="KW-0812">Transmembrane</keyword>
<gene>
    <name evidence="2" type="ORF">IQ24_00618</name>
</gene>
<accession>A0A562NXA7</accession>
<evidence type="ECO:0000313" key="2">
    <source>
        <dbReference type="EMBL" id="TWI36834.1"/>
    </source>
</evidence>
<feature type="transmembrane region" description="Helical" evidence="1">
    <location>
        <begin position="26"/>
        <end position="51"/>
    </location>
</feature>
<evidence type="ECO:0000256" key="1">
    <source>
        <dbReference type="SAM" id="Phobius"/>
    </source>
</evidence>
<keyword evidence="3" id="KW-1185">Reference proteome</keyword>
<keyword evidence="1" id="KW-0472">Membrane</keyword>
<evidence type="ECO:0000313" key="3">
    <source>
        <dbReference type="Proteomes" id="UP000316225"/>
    </source>
</evidence>
<comment type="caution">
    <text evidence="2">The sequence shown here is derived from an EMBL/GenBank/DDBJ whole genome shotgun (WGS) entry which is preliminary data.</text>
</comment>
<dbReference type="Proteomes" id="UP000316225">
    <property type="component" value="Unassembled WGS sequence"/>
</dbReference>
<name>A0A562NXA7_9RHOB</name>
<proteinExistence type="predicted"/>
<dbReference type="EMBL" id="VLKU01000002">
    <property type="protein sequence ID" value="TWI36834.1"/>
    <property type="molecule type" value="Genomic_DNA"/>
</dbReference>
<dbReference type="AlphaFoldDB" id="A0A562NXA7"/>
<protein>
    <submittedName>
        <fullName evidence="2">Uncharacterized protein</fullName>
    </submittedName>
</protein>
<feature type="transmembrane region" description="Helical" evidence="1">
    <location>
        <begin position="63"/>
        <end position="81"/>
    </location>
</feature>
<sequence>MQLIADAFGRARRAFPENPGEVIPDAYYYSVTCLATLLTATAMLVAFLTILPAFSSIRVKRMWLSALLALPMGGVAMLYVFSSSWFSDKTT</sequence>
<reference evidence="2 3" key="1">
    <citation type="journal article" date="2015" name="Stand. Genomic Sci.">
        <title>Genomic Encyclopedia of Bacterial and Archaeal Type Strains, Phase III: the genomes of soil and plant-associated and newly described type strains.</title>
        <authorList>
            <person name="Whitman W.B."/>
            <person name="Woyke T."/>
            <person name="Klenk H.P."/>
            <person name="Zhou Y."/>
            <person name="Lilburn T.G."/>
            <person name="Beck B.J."/>
            <person name="De Vos P."/>
            <person name="Vandamme P."/>
            <person name="Eisen J.A."/>
            <person name="Garrity G."/>
            <person name="Hugenholtz P."/>
            <person name="Kyrpides N.C."/>
        </authorList>
    </citation>
    <scope>NUCLEOTIDE SEQUENCE [LARGE SCALE GENOMIC DNA]</scope>
    <source>
        <strain evidence="2 3">CGMCC 1.5364</strain>
    </source>
</reference>
<keyword evidence="1" id="KW-1133">Transmembrane helix</keyword>
<organism evidence="2 3">
    <name type="scientific">Paracoccus sulfuroxidans</name>
    <dbReference type="NCBI Taxonomy" id="384678"/>
    <lineage>
        <taxon>Bacteria</taxon>
        <taxon>Pseudomonadati</taxon>
        <taxon>Pseudomonadota</taxon>
        <taxon>Alphaproteobacteria</taxon>
        <taxon>Rhodobacterales</taxon>
        <taxon>Paracoccaceae</taxon>
        <taxon>Paracoccus</taxon>
    </lineage>
</organism>